<sequence length="224" mass="25191">MKYLKRIVYIPLGIWEGVKAFLNRHARDVENRRRFPKAIIDKGATFTSDVTIGEGSHVLSGCTVNHSCIGFYTYIGRNSLLQNVTVGNYCSIAHEVNMGLGRHPIDLMTTSPLFYRKQNTFRRTLVDKDLDFEEYAPINLGHDVWVGARALIMDGVTVGTGAIVAAGAVVTKDVPPYAIVGGVPAKIIKYRFPEVERERLLKSEWWNLAPEAALKMMKKDIYFK</sequence>
<dbReference type="EMBL" id="FQYU01000006">
    <property type="protein sequence ID" value="SHJ61279.1"/>
    <property type="molecule type" value="Genomic_DNA"/>
</dbReference>
<comment type="similarity">
    <text evidence="1">Belongs to the transferase hexapeptide repeat family.</text>
</comment>
<dbReference type="Gene3D" id="2.160.10.10">
    <property type="entry name" value="Hexapeptide repeat proteins"/>
    <property type="match status" value="1"/>
</dbReference>
<dbReference type="InterPro" id="IPR018357">
    <property type="entry name" value="Hexapep_transf_CS"/>
</dbReference>
<dbReference type="InterPro" id="IPR001451">
    <property type="entry name" value="Hexapep"/>
</dbReference>
<dbReference type="GO" id="GO:0016746">
    <property type="term" value="F:acyltransferase activity"/>
    <property type="evidence" value="ECO:0007669"/>
    <property type="project" value="UniProtKB-KW"/>
</dbReference>
<accession>A0A1M6KQQ9</accession>
<dbReference type="SUPFAM" id="SSF51161">
    <property type="entry name" value="Trimeric LpxA-like enzymes"/>
    <property type="match status" value="1"/>
</dbReference>
<gene>
    <name evidence="5" type="ORF">SAMN04488513_106161</name>
</gene>
<proteinExistence type="inferred from homology"/>
<dbReference type="PANTHER" id="PTHR43300:SF11">
    <property type="entry name" value="ACETYLTRANSFERASE RV3034C-RELATED"/>
    <property type="match status" value="1"/>
</dbReference>
<evidence type="ECO:0000313" key="6">
    <source>
        <dbReference type="Proteomes" id="UP000184543"/>
    </source>
</evidence>
<evidence type="ECO:0000256" key="4">
    <source>
        <dbReference type="ARBA" id="ARBA00023315"/>
    </source>
</evidence>
<evidence type="ECO:0000256" key="2">
    <source>
        <dbReference type="ARBA" id="ARBA00022679"/>
    </source>
</evidence>
<dbReference type="InterPro" id="IPR050179">
    <property type="entry name" value="Trans_hexapeptide_repeat"/>
</dbReference>
<dbReference type="RefSeq" id="WP_094766747.1">
    <property type="nucleotide sequence ID" value="NZ_FQYU01000006.1"/>
</dbReference>
<organism evidence="5 6">
    <name type="scientific">Pseudozobellia thermophila</name>
    <dbReference type="NCBI Taxonomy" id="192903"/>
    <lineage>
        <taxon>Bacteria</taxon>
        <taxon>Pseudomonadati</taxon>
        <taxon>Bacteroidota</taxon>
        <taxon>Flavobacteriia</taxon>
        <taxon>Flavobacteriales</taxon>
        <taxon>Flavobacteriaceae</taxon>
        <taxon>Pseudozobellia</taxon>
    </lineage>
</organism>
<keyword evidence="6" id="KW-1185">Reference proteome</keyword>
<dbReference type="AlphaFoldDB" id="A0A1M6KQQ9"/>
<dbReference type="PROSITE" id="PS00101">
    <property type="entry name" value="HEXAPEP_TRANSFERASES"/>
    <property type="match status" value="1"/>
</dbReference>
<dbReference type="STRING" id="192903.SAMN04488513_106161"/>
<dbReference type="OrthoDB" id="9814490at2"/>
<protein>
    <submittedName>
        <fullName evidence="5">Acetyltransferase (Isoleucine patch superfamily)</fullName>
    </submittedName>
</protein>
<name>A0A1M6KQQ9_9FLAO</name>
<keyword evidence="3" id="KW-0677">Repeat</keyword>
<keyword evidence="2 5" id="KW-0808">Transferase</keyword>
<evidence type="ECO:0000313" key="5">
    <source>
        <dbReference type="EMBL" id="SHJ61279.1"/>
    </source>
</evidence>
<dbReference type="Proteomes" id="UP000184543">
    <property type="component" value="Unassembled WGS sequence"/>
</dbReference>
<dbReference type="PANTHER" id="PTHR43300">
    <property type="entry name" value="ACETYLTRANSFERASE"/>
    <property type="match status" value="1"/>
</dbReference>
<keyword evidence="4" id="KW-0012">Acyltransferase</keyword>
<evidence type="ECO:0000256" key="3">
    <source>
        <dbReference type="ARBA" id="ARBA00022737"/>
    </source>
</evidence>
<reference evidence="6" key="1">
    <citation type="submission" date="2016-11" db="EMBL/GenBank/DDBJ databases">
        <authorList>
            <person name="Varghese N."/>
            <person name="Submissions S."/>
        </authorList>
    </citation>
    <scope>NUCLEOTIDE SEQUENCE [LARGE SCALE GENOMIC DNA]</scope>
    <source>
        <strain evidence="6">DSM 19858</strain>
    </source>
</reference>
<dbReference type="CDD" id="cd03349">
    <property type="entry name" value="LbH_XAT"/>
    <property type="match status" value="1"/>
</dbReference>
<dbReference type="InterPro" id="IPR011004">
    <property type="entry name" value="Trimer_LpxA-like_sf"/>
</dbReference>
<dbReference type="Pfam" id="PF00132">
    <property type="entry name" value="Hexapep"/>
    <property type="match status" value="1"/>
</dbReference>
<evidence type="ECO:0000256" key="1">
    <source>
        <dbReference type="ARBA" id="ARBA00007274"/>
    </source>
</evidence>